<evidence type="ECO:0000259" key="3">
    <source>
        <dbReference type="Pfam" id="PF17171"/>
    </source>
</evidence>
<gene>
    <name evidence="5" type="primary">MTX1</name>
    <name evidence="5" type="ORF">CR513_51076</name>
</gene>
<dbReference type="Proteomes" id="UP000257109">
    <property type="component" value="Unassembled WGS sequence"/>
</dbReference>
<proteinExistence type="predicted"/>
<dbReference type="InterPro" id="IPR012336">
    <property type="entry name" value="Thioredoxin-like_fold"/>
</dbReference>
<reference evidence="5" key="1">
    <citation type="submission" date="2018-05" db="EMBL/GenBank/DDBJ databases">
        <title>Draft genome of Mucuna pruriens seed.</title>
        <authorList>
            <person name="Nnadi N.E."/>
            <person name="Vos R."/>
            <person name="Hasami M.H."/>
            <person name="Devisetty U.K."/>
            <person name="Aguiy J.C."/>
        </authorList>
    </citation>
    <scope>NUCLEOTIDE SEQUENCE [LARGE SCALE GENOMIC DNA]</scope>
    <source>
        <strain evidence="5">JCA_2017</strain>
    </source>
</reference>
<dbReference type="OrthoDB" id="5835136at2759"/>
<name>A0A371EUM4_MUCPR</name>
<feature type="domain" description="Thioredoxin-like fold" evidence="4">
    <location>
        <begin position="70"/>
        <end position="160"/>
    </location>
</feature>
<dbReference type="GO" id="GO:0005741">
    <property type="term" value="C:mitochondrial outer membrane"/>
    <property type="evidence" value="ECO:0007669"/>
    <property type="project" value="TreeGrafter"/>
</dbReference>
<dbReference type="EMBL" id="QJKJ01011968">
    <property type="protein sequence ID" value="RDX69768.1"/>
    <property type="molecule type" value="Genomic_DNA"/>
</dbReference>
<feature type="transmembrane region" description="Helical" evidence="2">
    <location>
        <begin position="334"/>
        <end position="353"/>
    </location>
</feature>
<evidence type="ECO:0000259" key="4">
    <source>
        <dbReference type="Pfam" id="PF17172"/>
    </source>
</evidence>
<evidence type="ECO:0000313" key="6">
    <source>
        <dbReference type="Proteomes" id="UP000257109"/>
    </source>
</evidence>
<dbReference type="GO" id="GO:0006626">
    <property type="term" value="P:protein targeting to mitochondrion"/>
    <property type="evidence" value="ECO:0007669"/>
    <property type="project" value="TreeGrafter"/>
</dbReference>
<feature type="region of interest" description="Disordered" evidence="1">
    <location>
        <begin position="284"/>
        <end position="326"/>
    </location>
</feature>
<feature type="compositionally biased region" description="Low complexity" evidence="1">
    <location>
        <begin position="297"/>
        <end position="311"/>
    </location>
</feature>
<sequence length="365" mass="41225">MPKPGWTYRSRKAWSIPLTQTRKHHPHAIVHILNPVFFFFLCMAMEPNDSTQGNTLVVRKPCFGLPTGCPQCLSAYIFLKLSQLPFNLDYHPNYPDSDQIPYFEVGDYVAYTNEKEGIIECLKRDVGDLDSGLSSLPDWIPTKVMLTTWLADALEYELWVGCDSSSAYSIYYSDLPWPIGKVLFWKKALWVKQKHGISKDNAEAKEEEIYKKANSAYDALSTSLGEQNYLFENRPSSLDAIFLAHSLVVLQALPESSILRTNFLEHANLVRYVQQCKTELIEASTSPSSDPYFHTDPSSSASRGRSTSSSKAKTKPGRKPQTKEEKTFRRRAKYFVVAQLVAVVLFLSVMSGYSNNADAELDDGD</sequence>
<feature type="non-terminal residue" evidence="5">
    <location>
        <position position="1"/>
    </location>
</feature>
<dbReference type="Pfam" id="PF17172">
    <property type="entry name" value="GST_N_4"/>
    <property type="match status" value="1"/>
</dbReference>
<dbReference type="AlphaFoldDB" id="A0A371EUM4"/>
<organism evidence="5 6">
    <name type="scientific">Mucuna pruriens</name>
    <name type="common">Velvet bean</name>
    <name type="synonym">Dolichos pruriens</name>
    <dbReference type="NCBI Taxonomy" id="157652"/>
    <lineage>
        <taxon>Eukaryota</taxon>
        <taxon>Viridiplantae</taxon>
        <taxon>Streptophyta</taxon>
        <taxon>Embryophyta</taxon>
        <taxon>Tracheophyta</taxon>
        <taxon>Spermatophyta</taxon>
        <taxon>Magnoliopsida</taxon>
        <taxon>eudicotyledons</taxon>
        <taxon>Gunneridae</taxon>
        <taxon>Pentapetalae</taxon>
        <taxon>rosids</taxon>
        <taxon>fabids</taxon>
        <taxon>Fabales</taxon>
        <taxon>Fabaceae</taxon>
        <taxon>Papilionoideae</taxon>
        <taxon>50 kb inversion clade</taxon>
        <taxon>NPAAA clade</taxon>
        <taxon>indigoferoid/millettioid clade</taxon>
        <taxon>Phaseoleae</taxon>
        <taxon>Mucuna</taxon>
    </lineage>
</organism>
<dbReference type="PANTHER" id="PTHR12289">
    <property type="entry name" value="METAXIN RELATED"/>
    <property type="match status" value="1"/>
</dbReference>
<accession>A0A371EUM4</accession>
<protein>
    <submittedName>
        <fullName evidence="5">Mitochondrial outer membrane import complex protein METAXIN</fullName>
    </submittedName>
</protein>
<keyword evidence="2" id="KW-1133">Transmembrane helix</keyword>
<comment type="caution">
    <text evidence="5">The sequence shown here is derived from an EMBL/GenBank/DDBJ whole genome shotgun (WGS) entry which is preliminary data.</text>
</comment>
<keyword evidence="2" id="KW-0472">Membrane</keyword>
<keyword evidence="6" id="KW-1185">Reference proteome</keyword>
<evidence type="ECO:0000313" key="5">
    <source>
        <dbReference type="EMBL" id="RDX69768.1"/>
    </source>
</evidence>
<dbReference type="PANTHER" id="PTHR12289:SF41">
    <property type="entry name" value="FAILED AXON CONNECTIONS-RELATED"/>
    <property type="match status" value="1"/>
</dbReference>
<dbReference type="InterPro" id="IPR033468">
    <property type="entry name" value="Metaxin_GST"/>
</dbReference>
<dbReference type="SUPFAM" id="SSF47616">
    <property type="entry name" value="GST C-terminal domain-like"/>
    <property type="match status" value="1"/>
</dbReference>
<feature type="domain" description="Metaxin glutathione S-transferase" evidence="3">
    <location>
        <begin position="213"/>
        <end position="275"/>
    </location>
</feature>
<dbReference type="Pfam" id="PF17171">
    <property type="entry name" value="GST_C_6"/>
    <property type="match status" value="1"/>
</dbReference>
<dbReference type="CDD" id="cd03193">
    <property type="entry name" value="GST_C_Metaxin"/>
    <property type="match status" value="1"/>
</dbReference>
<dbReference type="InterPro" id="IPR050931">
    <property type="entry name" value="Mito_Protein_Transport_Metaxin"/>
</dbReference>
<dbReference type="STRING" id="157652.A0A371EUM4"/>
<feature type="non-terminal residue" evidence="5">
    <location>
        <position position="365"/>
    </location>
</feature>
<dbReference type="InterPro" id="IPR036282">
    <property type="entry name" value="Glutathione-S-Trfase_C_sf"/>
</dbReference>
<keyword evidence="2" id="KW-0812">Transmembrane</keyword>
<evidence type="ECO:0000256" key="1">
    <source>
        <dbReference type="SAM" id="MobiDB-lite"/>
    </source>
</evidence>
<evidence type="ECO:0000256" key="2">
    <source>
        <dbReference type="SAM" id="Phobius"/>
    </source>
</evidence>